<accession>A0A1J0KK78</accession>
<proteinExistence type="predicted"/>
<reference evidence="1" key="1">
    <citation type="submission" date="2016-09" db="EMBL/GenBank/DDBJ databases">
        <title>Viral assemblage variation in an Arctic shelf seafloor.</title>
        <authorList>
            <person name="Nguyen T.T."/>
            <person name="Robertsen E.M."/>
            <person name="Landfald B."/>
        </authorList>
    </citation>
    <scope>NUCLEOTIDE SEQUENCE</scope>
</reference>
<sequence>MARRGSPFRGRSGISDTQRRKKAWIGMNFLPVQGVDMSGGGLTPAAVAVGPGSGLTLLQFPSQPGFAESTILRIRGMVDIPKSIIGGSGTNEITAFGIGVVSDAAAEGLSVPNPATETGYDWDGWMFVRQSTQTAVDTQGTQVDVKSMRKWKSGDSIVFVCGGSTDVIAGAVFSQIKWSLRGLFLLP</sequence>
<dbReference type="EMBL" id="KX828621">
    <property type="protein sequence ID" value="APC94150.1"/>
    <property type="molecule type" value="Genomic_DNA"/>
</dbReference>
<name>A0A1J0KK78_9VIRU</name>
<protein>
    <submittedName>
        <fullName evidence="1">Uncharacterized protein</fullName>
    </submittedName>
</protein>
<evidence type="ECO:0000313" key="1">
    <source>
        <dbReference type="EMBL" id="APC94150.1"/>
    </source>
</evidence>
<organism evidence="1">
    <name type="scientific">uncultured marine virus</name>
    <dbReference type="NCBI Taxonomy" id="186617"/>
    <lineage>
        <taxon>Viruses</taxon>
        <taxon>environmental samples</taxon>
    </lineage>
</organism>